<keyword evidence="9" id="KW-0472">Membrane</keyword>
<evidence type="ECO:0000256" key="3">
    <source>
        <dbReference type="ARBA" id="ARBA00022714"/>
    </source>
</evidence>
<feature type="transmembrane region" description="Helical" evidence="9">
    <location>
        <begin position="169"/>
        <end position="187"/>
    </location>
</feature>
<dbReference type="PANTHER" id="PTHR47354:SF6">
    <property type="entry name" value="NADH OXIDOREDUCTASE HCR"/>
    <property type="match status" value="1"/>
</dbReference>
<keyword evidence="9" id="KW-1133">Transmembrane helix</keyword>
<name>A0A1F6ESA6_9BACT</name>
<keyword evidence="4" id="KW-0479">Metal-binding</keyword>
<dbReference type="PROSITE" id="PS51384">
    <property type="entry name" value="FAD_FR"/>
    <property type="match status" value="1"/>
</dbReference>
<evidence type="ECO:0000313" key="11">
    <source>
        <dbReference type="EMBL" id="OGG76500.1"/>
    </source>
</evidence>
<dbReference type="InterPro" id="IPR039261">
    <property type="entry name" value="FNR_nucleotide-bd"/>
</dbReference>
<keyword evidence="9" id="KW-0812">Transmembrane</keyword>
<feature type="transmembrane region" description="Helical" evidence="9">
    <location>
        <begin position="18"/>
        <end position="40"/>
    </location>
</feature>
<feature type="transmembrane region" description="Helical" evidence="9">
    <location>
        <begin position="122"/>
        <end position="137"/>
    </location>
</feature>
<keyword evidence="7" id="KW-0408">Iron</keyword>
<dbReference type="InterPro" id="IPR001433">
    <property type="entry name" value="OxRdtase_FAD/NAD-bd"/>
</dbReference>
<dbReference type="Proteomes" id="UP000176714">
    <property type="component" value="Unassembled WGS sequence"/>
</dbReference>
<dbReference type="GO" id="GO:0016491">
    <property type="term" value="F:oxidoreductase activity"/>
    <property type="evidence" value="ECO:0007669"/>
    <property type="project" value="UniProtKB-KW"/>
</dbReference>
<dbReference type="SUPFAM" id="SSF63380">
    <property type="entry name" value="Riboflavin synthase domain-like"/>
    <property type="match status" value="1"/>
</dbReference>
<dbReference type="STRING" id="1798516.A2950_00535"/>
<keyword evidence="8" id="KW-0411">Iron-sulfur</keyword>
<dbReference type="GO" id="GO:0051537">
    <property type="term" value="F:2 iron, 2 sulfur cluster binding"/>
    <property type="evidence" value="ECO:0007669"/>
    <property type="project" value="UniProtKB-KW"/>
</dbReference>
<dbReference type="Gene3D" id="3.40.50.80">
    <property type="entry name" value="Nucleotide-binding domain of ferredoxin-NADP reductase (FNR) module"/>
    <property type="match status" value="1"/>
</dbReference>
<evidence type="ECO:0000313" key="12">
    <source>
        <dbReference type="Proteomes" id="UP000176714"/>
    </source>
</evidence>
<dbReference type="AlphaFoldDB" id="A0A1F6ESA6"/>
<dbReference type="EMBL" id="MFMD01000013">
    <property type="protein sequence ID" value="OGG76500.1"/>
    <property type="molecule type" value="Genomic_DNA"/>
</dbReference>
<dbReference type="Pfam" id="PF00175">
    <property type="entry name" value="NAD_binding_1"/>
    <property type="match status" value="1"/>
</dbReference>
<keyword evidence="6" id="KW-0560">Oxidoreductase</keyword>
<feature type="domain" description="FAD-binding FR-type" evidence="10">
    <location>
        <begin position="267"/>
        <end position="370"/>
    </location>
</feature>
<evidence type="ECO:0000256" key="5">
    <source>
        <dbReference type="ARBA" id="ARBA00022827"/>
    </source>
</evidence>
<dbReference type="GO" id="GO:0016020">
    <property type="term" value="C:membrane"/>
    <property type="evidence" value="ECO:0007669"/>
    <property type="project" value="InterPro"/>
</dbReference>
<dbReference type="CDD" id="cd00322">
    <property type="entry name" value="FNR_like"/>
    <property type="match status" value="1"/>
</dbReference>
<feature type="transmembrane region" description="Helical" evidence="9">
    <location>
        <begin position="75"/>
        <end position="91"/>
    </location>
</feature>
<comment type="caution">
    <text evidence="11">The sequence shown here is derived from an EMBL/GenBank/DDBJ whole genome shotgun (WGS) entry which is preliminary data.</text>
</comment>
<feature type="transmembrane region" description="Helical" evidence="9">
    <location>
        <begin position="193"/>
        <end position="212"/>
    </location>
</feature>
<dbReference type="GO" id="GO:0046872">
    <property type="term" value="F:metal ion binding"/>
    <property type="evidence" value="ECO:0007669"/>
    <property type="project" value="UniProtKB-KW"/>
</dbReference>
<feature type="transmembrane region" description="Helical" evidence="9">
    <location>
        <begin position="46"/>
        <end position="68"/>
    </location>
</feature>
<organism evidence="11 12">
    <name type="scientific">Candidatus Kaiserbacteria bacterium RIFCSPLOWO2_01_FULL_55_19</name>
    <dbReference type="NCBI Taxonomy" id="1798516"/>
    <lineage>
        <taxon>Bacteria</taxon>
        <taxon>Candidatus Kaiseribacteriota</taxon>
    </lineage>
</organism>
<evidence type="ECO:0000256" key="8">
    <source>
        <dbReference type="ARBA" id="ARBA00023014"/>
    </source>
</evidence>
<evidence type="ECO:0000256" key="4">
    <source>
        <dbReference type="ARBA" id="ARBA00022723"/>
    </source>
</evidence>
<keyword evidence="5" id="KW-0274">FAD</keyword>
<evidence type="ECO:0000256" key="2">
    <source>
        <dbReference type="ARBA" id="ARBA00022630"/>
    </source>
</evidence>
<feature type="transmembrane region" description="Helical" evidence="9">
    <location>
        <begin position="224"/>
        <end position="241"/>
    </location>
</feature>
<dbReference type="Gene3D" id="2.40.30.10">
    <property type="entry name" value="Translation factors"/>
    <property type="match status" value="1"/>
</dbReference>
<proteinExistence type="predicted"/>
<dbReference type="InterPro" id="IPR017938">
    <property type="entry name" value="Riboflavin_synthase-like_b-brl"/>
</dbReference>
<feature type="transmembrane region" description="Helical" evidence="9">
    <location>
        <begin position="97"/>
        <end position="115"/>
    </location>
</feature>
<evidence type="ECO:0000256" key="7">
    <source>
        <dbReference type="ARBA" id="ARBA00023004"/>
    </source>
</evidence>
<keyword evidence="2" id="KW-0285">Flavoprotein</keyword>
<reference evidence="11 12" key="1">
    <citation type="journal article" date="2016" name="Nat. Commun.">
        <title>Thousands of microbial genomes shed light on interconnected biogeochemical processes in an aquifer system.</title>
        <authorList>
            <person name="Anantharaman K."/>
            <person name="Brown C.T."/>
            <person name="Hug L.A."/>
            <person name="Sharon I."/>
            <person name="Castelle C.J."/>
            <person name="Probst A.J."/>
            <person name="Thomas B.C."/>
            <person name="Singh A."/>
            <person name="Wilkins M.J."/>
            <person name="Karaoz U."/>
            <person name="Brodie E.L."/>
            <person name="Williams K.H."/>
            <person name="Hubbard S.S."/>
            <person name="Banfield J.F."/>
        </authorList>
    </citation>
    <scope>NUCLEOTIDE SEQUENCE [LARGE SCALE GENOMIC DNA]</scope>
</reference>
<keyword evidence="3" id="KW-0001">2Fe-2S</keyword>
<feature type="transmembrane region" description="Helical" evidence="9">
    <location>
        <begin position="143"/>
        <end position="162"/>
    </location>
</feature>
<accession>A0A1F6ESA6</accession>
<dbReference type="PANTHER" id="PTHR47354">
    <property type="entry name" value="NADH OXIDOREDUCTASE HCR"/>
    <property type="match status" value="1"/>
</dbReference>
<evidence type="ECO:0000256" key="1">
    <source>
        <dbReference type="ARBA" id="ARBA00001974"/>
    </source>
</evidence>
<dbReference type="InterPro" id="IPR017927">
    <property type="entry name" value="FAD-bd_FR_type"/>
</dbReference>
<dbReference type="SUPFAM" id="SSF52343">
    <property type="entry name" value="Ferredoxin reductase-like, C-terminal NADP-linked domain"/>
    <property type="match status" value="1"/>
</dbReference>
<evidence type="ECO:0000256" key="9">
    <source>
        <dbReference type="SAM" id="Phobius"/>
    </source>
</evidence>
<sequence length="505" mass="55841">MLSYLDSFLNRITMYRLVLYYLIVVLATGGVLSVFGLFPFTLPNLLFSVGVILCVCWGIHTLGARLYAAHTNVESVYITALILALIIAPVSPTDITGVWFLILASVWAMASKYVLAIGKKHIFNPAAFGVALAALVVDQSATWWVGGNMSLLPFVLIGGLLIVRKIRRFDLILAFSLVSLVTIVVTAHGNTPLTAITQTLQHSSFFFLAFVMLTEPLTMPPTRISRIIYGAIVGFFFAPNIHLGSFYFTPELALIIGNIFVYLVSPKGRYMLTLLQKKEISLGTYEFTFAPDKPLVFRPGQYLEWTLAHSPSDARGNRRFFTVASSPTERVVRLGVKVYESESTFKRALMALLPGDTISASQLSGEFVLPEDKGKKLAFIAGGIGITPFRSQVQYLLDTKDARTAVLLYSNKTAAEIAYKDVFDRAAQTIGMKTIYALTGEQSRAPGTYAGKIDSALIAREIPDYRERLFYISGPHAMVEAFEKTLRTMGVSRFNIKTDYFPGFV</sequence>
<evidence type="ECO:0000259" key="10">
    <source>
        <dbReference type="PROSITE" id="PS51384"/>
    </source>
</evidence>
<dbReference type="PRINTS" id="PR00410">
    <property type="entry name" value="PHEHYDRXLASE"/>
</dbReference>
<gene>
    <name evidence="11" type="ORF">A2950_00535</name>
</gene>
<protein>
    <recommendedName>
        <fullName evidence="10">FAD-binding FR-type domain-containing protein</fullName>
    </recommendedName>
</protein>
<evidence type="ECO:0000256" key="6">
    <source>
        <dbReference type="ARBA" id="ARBA00023002"/>
    </source>
</evidence>
<dbReference type="GO" id="GO:0055085">
    <property type="term" value="P:transmembrane transport"/>
    <property type="evidence" value="ECO:0007669"/>
    <property type="project" value="InterPro"/>
</dbReference>
<dbReference type="InterPro" id="IPR050415">
    <property type="entry name" value="MRET"/>
</dbReference>
<comment type="cofactor">
    <cofactor evidence="1">
        <name>FAD</name>
        <dbReference type="ChEBI" id="CHEBI:57692"/>
    </cofactor>
</comment>